<dbReference type="STRING" id="332977.SAMN05421740_101496"/>
<dbReference type="SUPFAM" id="SSF55144">
    <property type="entry name" value="LigT-like"/>
    <property type="match status" value="1"/>
</dbReference>
<sequence length="204" mass="23837">MVTELPYPLGYHLQEYLLIIEPIDQAQKQIQAFKRYFIKNHRYHNAIVSRGHITLMRFLQHEHVEQRIVQKLQQLANSIQPFEVELQNFGSFGHTLFIDVKSADPILQLVATHKQELRPLLSGAKHLAPYFAAKPHITIARNLTPAQHEIIWPIWKRTRYHDTFRANNMVLLKRAAGIQSRYAVVRKFDFLGLLPPFIQGKLFA</sequence>
<keyword evidence="1" id="KW-0436">Ligase</keyword>
<organism evidence="1 2">
    <name type="scientific">Parapedobacter koreensis</name>
    <dbReference type="NCBI Taxonomy" id="332977"/>
    <lineage>
        <taxon>Bacteria</taxon>
        <taxon>Pseudomonadati</taxon>
        <taxon>Bacteroidota</taxon>
        <taxon>Sphingobacteriia</taxon>
        <taxon>Sphingobacteriales</taxon>
        <taxon>Sphingobacteriaceae</taxon>
        <taxon>Parapedobacter</taxon>
    </lineage>
</organism>
<dbReference type="Pfam" id="PF13563">
    <property type="entry name" value="2_5_RNA_ligase2"/>
    <property type="match status" value="1"/>
</dbReference>
<dbReference type="EMBL" id="FNZR01000001">
    <property type="protein sequence ID" value="SEK30688.1"/>
    <property type="molecule type" value="Genomic_DNA"/>
</dbReference>
<dbReference type="Gene3D" id="3.90.1140.10">
    <property type="entry name" value="Cyclic phosphodiesterase"/>
    <property type="match status" value="1"/>
</dbReference>
<dbReference type="OrthoDB" id="1351981at2"/>
<gene>
    <name evidence="1" type="ORF">SAMN05421740_101496</name>
</gene>
<keyword evidence="2" id="KW-1185">Reference proteome</keyword>
<proteinExistence type="predicted"/>
<dbReference type="Proteomes" id="UP000198916">
    <property type="component" value="Unassembled WGS sequence"/>
</dbReference>
<name>A0A1H7FXN8_9SPHI</name>
<protein>
    <submittedName>
        <fullName evidence="1">2'-5' RNA ligase</fullName>
    </submittedName>
</protein>
<accession>A0A1H7FXN8</accession>
<dbReference type="RefSeq" id="WP_090602481.1">
    <property type="nucleotide sequence ID" value="NZ_FNZR01000001.1"/>
</dbReference>
<dbReference type="GO" id="GO:0016874">
    <property type="term" value="F:ligase activity"/>
    <property type="evidence" value="ECO:0007669"/>
    <property type="project" value="UniProtKB-KW"/>
</dbReference>
<reference evidence="2" key="1">
    <citation type="submission" date="2016-10" db="EMBL/GenBank/DDBJ databases">
        <authorList>
            <person name="Varghese N."/>
            <person name="Submissions S."/>
        </authorList>
    </citation>
    <scope>NUCLEOTIDE SEQUENCE [LARGE SCALE GENOMIC DNA]</scope>
    <source>
        <strain evidence="2">Jip14</strain>
    </source>
</reference>
<evidence type="ECO:0000313" key="1">
    <source>
        <dbReference type="EMBL" id="SEK30688.1"/>
    </source>
</evidence>
<dbReference type="AlphaFoldDB" id="A0A1H7FXN8"/>
<dbReference type="InterPro" id="IPR009097">
    <property type="entry name" value="Cyclic_Pdiesterase"/>
</dbReference>
<evidence type="ECO:0000313" key="2">
    <source>
        <dbReference type="Proteomes" id="UP000198916"/>
    </source>
</evidence>